<dbReference type="PANTHER" id="PTHR21301">
    <property type="entry name" value="REVERSE TRANSCRIPTASE"/>
    <property type="match status" value="1"/>
</dbReference>
<sequence>MNITLDYTKLRGINRIFVDFWNSVKRRDDRSQKQLPKNEIRIISYSMEHNQITNILTKHWYILEQDKILKEMIGKRPVITFRRSKNLRVTLLPPLNPHGYLNVAWDVRSVATVLHVPLLKKPLVGCLDIDEFKLMHFMNCKTTGVVYIMKRVCNKLYVGKTRREFRRRILEHVGDVRNKHNTSVADHINEFHDGNVNIMKFFAVEHFQLTTRVGDIEKKLLHCEAKWIYWLNSRSPSGLNEGFTFKPFL</sequence>
<dbReference type="AlphaFoldDB" id="A0A974DPJ9"/>
<protein>
    <recommendedName>
        <fullName evidence="1">GIY-YIG domain-containing protein</fullName>
    </recommendedName>
</protein>
<dbReference type="InterPro" id="IPR000305">
    <property type="entry name" value="GIY-YIG_endonuc"/>
</dbReference>
<dbReference type="Gene3D" id="3.40.1440.10">
    <property type="entry name" value="GIY-YIG endonuclease"/>
    <property type="match status" value="1"/>
</dbReference>
<evidence type="ECO:0000259" key="1">
    <source>
        <dbReference type="PROSITE" id="PS50164"/>
    </source>
</evidence>
<dbReference type="SUPFAM" id="SSF82771">
    <property type="entry name" value="GIY-YIG endonuclease"/>
    <property type="match status" value="1"/>
</dbReference>
<reference evidence="3" key="1">
    <citation type="journal article" date="2016" name="Nature">
        <title>Genome evolution in the allotetraploid frog Xenopus laevis.</title>
        <authorList>
            <person name="Session A.M."/>
            <person name="Uno Y."/>
            <person name="Kwon T."/>
            <person name="Chapman J.A."/>
            <person name="Toyoda A."/>
            <person name="Takahashi S."/>
            <person name="Fukui A."/>
            <person name="Hikosaka A."/>
            <person name="Suzuki A."/>
            <person name="Kondo M."/>
            <person name="van Heeringen S.J."/>
            <person name="Quigley I."/>
            <person name="Heinz S."/>
            <person name="Ogino H."/>
            <person name="Ochi H."/>
            <person name="Hellsten U."/>
            <person name="Lyons J.B."/>
            <person name="Simakov O."/>
            <person name="Putnam N."/>
            <person name="Stites J."/>
            <person name="Kuroki Y."/>
            <person name="Tanaka T."/>
            <person name="Michiue T."/>
            <person name="Watanabe M."/>
            <person name="Bogdanovic O."/>
            <person name="Lister R."/>
            <person name="Georgiou G."/>
            <person name="Paranjpe S.S."/>
            <person name="van Kruijsbergen I."/>
            <person name="Shu S."/>
            <person name="Carlson J."/>
            <person name="Kinoshita T."/>
            <person name="Ohta Y."/>
            <person name="Mawaribuchi S."/>
            <person name="Jenkins J."/>
            <person name="Grimwood J."/>
            <person name="Schmutz J."/>
            <person name="Mitros T."/>
            <person name="Mozaffari S.V."/>
            <person name="Suzuki Y."/>
            <person name="Haramoto Y."/>
            <person name="Yamamoto T.S."/>
            <person name="Takagi C."/>
            <person name="Heald R."/>
            <person name="Miller K."/>
            <person name="Haudenschild C."/>
            <person name="Kitzman J."/>
            <person name="Nakayama T."/>
            <person name="Izutsu Y."/>
            <person name="Robert J."/>
            <person name="Fortriede J."/>
            <person name="Burns K."/>
            <person name="Lotay V."/>
            <person name="Karimi K."/>
            <person name="Yasuoka Y."/>
            <person name="Dichmann D.S."/>
            <person name="Flajnik M.F."/>
            <person name="Houston D.W."/>
            <person name="Shendure J."/>
            <person name="DuPasquier L."/>
            <person name="Vize P.D."/>
            <person name="Zorn A.M."/>
            <person name="Ito M."/>
            <person name="Marcotte E.M."/>
            <person name="Wallingford J.B."/>
            <person name="Ito Y."/>
            <person name="Asashima M."/>
            <person name="Ueno N."/>
            <person name="Matsuda Y."/>
            <person name="Veenstra G.J."/>
            <person name="Fujiyama A."/>
            <person name="Harland R.M."/>
            <person name="Taira M."/>
            <person name="Rokhsar D.S."/>
        </authorList>
    </citation>
    <scope>NUCLEOTIDE SEQUENCE [LARGE SCALE GENOMIC DNA]</scope>
    <source>
        <strain evidence="3">J</strain>
    </source>
</reference>
<accession>A0A974DPJ9</accession>
<evidence type="ECO:0000313" key="3">
    <source>
        <dbReference type="Proteomes" id="UP000694892"/>
    </source>
</evidence>
<dbReference type="InterPro" id="IPR035901">
    <property type="entry name" value="GIY-YIG_endonuc_sf"/>
</dbReference>
<dbReference type="PANTHER" id="PTHR21301:SF13">
    <property type="match status" value="1"/>
</dbReference>
<feature type="domain" description="GIY-YIG" evidence="1">
    <location>
        <begin position="142"/>
        <end position="241"/>
    </location>
</feature>
<dbReference type="Proteomes" id="UP000694892">
    <property type="component" value="Chromosome 2L"/>
</dbReference>
<proteinExistence type="predicted"/>
<dbReference type="PROSITE" id="PS50164">
    <property type="entry name" value="GIY_YIG"/>
    <property type="match status" value="1"/>
</dbReference>
<evidence type="ECO:0000313" key="2">
    <source>
        <dbReference type="EMBL" id="OCT94811.1"/>
    </source>
</evidence>
<gene>
    <name evidence="2" type="ORF">XELAEV_18012501mg</name>
</gene>
<name>A0A974DPJ9_XENLA</name>
<dbReference type="EMBL" id="CM004468">
    <property type="protein sequence ID" value="OCT94811.1"/>
    <property type="molecule type" value="Genomic_DNA"/>
</dbReference>
<organism evidence="2 3">
    <name type="scientific">Xenopus laevis</name>
    <name type="common">African clawed frog</name>
    <dbReference type="NCBI Taxonomy" id="8355"/>
    <lineage>
        <taxon>Eukaryota</taxon>
        <taxon>Metazoa</taxon>
        <taxon>Chordata</taxon>
        <taxon>Craniata</taxon>
        <taxon>Vertebrata</taxon>
        <taxon>Euteleostomi</taxon>
        <taxon>Amphibia</taxon>
        <taxon>Batrachia</taxon>
        <taxon>Anura</taxon>
        <taxon>Pipoidea</taxon>
        <taxon>Pipidae</taxon>
        <taxon>Xenopodinae</taxon>
        <taxon>Xenopus</taxon>
        <taxon>Xenopus</taxon>
    </lineage>
</organism>
<dbReference type="Pfam" id="PF01541">
    <property type="entry name" value="GIY-YIG"/>
    <property type="match status" value="1"/>
</dbReference>